<organism evidence="7 8">
    <name type="scientific">[Candida] anglica</name>
    <dbReference type="NCBI Taxonomy" id="148631"/>
    <lineage>
        <taxon>Eukaryota</taxon>
        <taxon>Fungi</taxon>
        <taxon>Dikarya</taxon>
        <taxon>Ascomycota</taxon>
        <taxon>Saccharomycotina</taxon>
        <taxon>Pichiomycetes</taxon>
        <taxon>Debaryomycetaceae</taxon>
        <taxon>Kurtzmaniella</taxon>
    </lineage>
</organism>
<evidence type="ECO:0000256" key="6">
    <source>
        <dbReference type="SAM" id="MobiDB-lite"/>
    </source>
</evidence>
<reference evidence="7 8" key="1">
    <citation type="submission" date="2024-01" db="EMBL/GenBank/DDBJ databases">
        <authorList>
            <consortium name="Genoscope - CEA"/>
            <person name="William W."/>
        </authorList>
    </citation>
    <scope>NUCLEOTIDE SEQUENCE [LARGE SCALE GENOMIC DNA]</scope>
    <source>
        <strain evidence="7 8">29B2s-10</strain>
    </source>
</reference>
<dbReference type="SMART" id="SM00320">
    <property type="entry name" value="WD40"/>
    <property type="match status" value="7"/>
</dbReference>
<dbReference type="InterPro" id="IPR019775">
    <property type="entry name" value="WD40_repeat_CS"/>
</dbReference>
<evidence type="ECO:0000313" key="8">
    <source>
        <dbReference type="Proteomes" id="UP001497600"/>
    </source>
</evidence>
<evidence type="ECO:0000313" key="7">
    <source>
        <dbReference type="EMBL" id="CAK7908284.1"/>
    </source>
</evidence>
<dbReference type="PROSITE" id="PS00678">
    <property type="entry name" value="WD_REPEATS_1"/>
    <property type="match status" value="2"/>
</dbReference>
<proteinExistence type="predicted"/>
<evidence type="ECO:0000256" key="5">
    <source>
        <dbReference type="PROSITE-ProRule" id="PRU00221"/>
    </source>
</evidence>
<feature type="repeat" description="WD" evidence="5">
    <location>
        <begin position="307"/>
        <end position="340"/>
    </location>
</feature>
<keyword evidence="2" id="KW-0507">mRNA processing</keyword>
<dbReference type="Proteomes" id="UP001497600">
    <property type="component" value="Chromosome E"/>
</dbReference>
<keyword evidence="3" id="KW-0677">Repeat</keyword>
<dbReference type="PROSITE" id="PS50082">
    <property type="entry name" value="WD_REPEATS_2"/>
    <property type="match status" value="3"/>
</dbReference>
<evidence type="ECO:0000256" key="4">
    <source>
        <dbReference type="ARBA" id="ARBA00023187"/>
    </source>
</evidence>
<feature type="repeat" description="WD" evidence="5">
    <location>
        <begin position="265"/>
        <end position="306"/>
    </location>
</feature>
<evidence type="ECO:0000256" key="3">
    <source>
        <dbReference type="ARBA" id="ARBA00022737"/>
    </source>
</evidence>
<dbReference type="PRINTS" id="PR00320">
    <property type="entry name" value="GPROTEINBRPT"/>
</dbReference>
<feature type="region of interest" description="Disordered" evidence="6">
    <location>
        <begin position="1"/>
        <end position="23"/>
    </location>
</feature>
<dbReference type="InterPro" id="IPR001680">
    <property type="entry name" value="WD40_rpt"/>
</dbReference>
<dbReference type="Pfam" id="PF00400">
    <property type="entry name" value="WD40"/>
    <property type="match status" value="5"/>
</dbReference>
<keyword evidence="1 5" id="KW-0853">WD repeat</keyword>
<dbReference type="InterPro" id="IPR036322">
    <property type="entry name" value="WD40_repeat_dom_sf"/>
</dbReference>
<keyword evidence="8" id="KW-1185">Reference proteome</keyword>
<keyword evidence="4" id="KW-0508">mRNA splicing</keyword>
<feature type="compositionally biased region" description="Polar residues" evidence="6">
    <location>
        <begin position="12"/>
        <end position="23"/>
    </location>
</feature>
<dbReference type="Gene3D" id="2.130.10.10">
    <property type="entry name" value="YVTN repeat-like/Quinoprotein amine dehydrogenase"/>
    <property type="match status" value="1"/>
</dbReference>
<dbReference type="EMBL" id="OZ004257">
    <property type="protein sequence ID" value="CAK7908284.1"/>
    <property type="molecule type" value="Genomic_DNA"/>
</dbReference>
<evidence type="ECO:0000256" key="1">
    <source>
        <dbReference type="ARBA" id="ARBA00022574"/>
    </source>
</evidence>
<dbReference type="PROSITE" id="PS50294">
    <property type="entry name" value="WD_REPEATS_REGION"/>
    <property type="match status" value="3"/>
</dbReference>
<feature type="repeat" description="WD" evidence="5">
    <location>
        <begin position="85"/>
        <end position="126"/>
    </location>
</feature>
<protein>
    <submittedName>
        <fullName evidence="7">Uncharacterized protein</fullName>
    </submittedName>
</protein>
<dbReference type="PANTHER" id="PTHR44006">
    <property type="entry name" value="U5 SMALL NUCLEAR RIBONUCLEOPROTEIN 40 KDA PROTEIN"/>
    <property type="match status" value="1"/>
</dbReference>
<dbReference type="SUPFAM" id="SSF50978">
    <property type="entry name" value="WD40 repeat-like"/>
    <property type="match status" value="1"/>
</dbReference>
<dbReference type="PANTHER" id="PTHR44006:SF1">
    <property type="entry name" value="U5 SMALL NUCLEAR RIBONUCLEOPROTEIN 40 KDA PROTEIN"/>
    <property type="match status" value="1"/>
</dbReference>
<name>A0ABP0EDF4_9ASCO</name>
<dbReference type="InterPro" id="IPR015943">
    <property type="entry name" value="WD40/YVTN_repeat-like_dom_sf"/>
</dbReference>
<dbReference type="InterPro" id="IPR052234">
    <property type="entry name" value="U5_snRNP_Component"/>
</dbReference>
<dbReference type="InterPro" id="IPR020472">
    <property type="entry name" value="WD40_PAC1"/>
</dbReference>
<gene>
    <name evidence="7" type="ORF">CAAN4_E09582</name>
</gene>
<accession>A0ABP0EDF4</accession>
<evidence type="ECO:0000256" key="2">
    <source>
        <dbReference type="ARBA" id="ARBA00022664"/>
    </source>
</evidence>
<sequence length="340" mass="36659">MSLITKRRKGENGTSTSLVRSAGSTGGKVLYTDSPIELLGHENGPSLSARFNGSGDMIATSGTDKKILLWSLPTHDDENCNFGVLSGHKGAVTAVRWLEDQSTLCSSSADATVGFWDTTTGQRIRKCTGHELCINEVDVSKETGVALSVSDDGWTCLWDQRQRESISSIESSYPLLSGTFNRSGQVFYVAGIDPTVRAFDVRDSSKPLWECAAEGGDSITSLAVNGDDSVLLSRGMNGYINTYSAKEFVPEGIPRANPYVYDGAPSGQEQQLIRAQFSTDNVSIISGSEDKTVTVWDFASRKVTKKLSGHVSTVISIDHHPSENLIVSTSVDGTVIIREF</sequence>